<reference evidence="2" key="1">
    <citation type="journal article" date="2018" name="PLoS Negl. Trop. Dis.">
        <title>Sialome diversity of ticks revealed by RNAseq of single tick salivary glands.</title>
        <authorList>
            <person name="Perner J."/>
            <person name="Kropackova S."/>
            <person name="Kopacek P."/>
            <person name="Ribeiro J.M."/>
        </authorList>
    </citation>
    <scope>NUCLEOTIDE SEQUENCE</scope>
    <source>
        <strain evidence="2">Siblings of single egg batch collected in Ceske Budejovice</strain>
        <tissue evidence="2">Salivary glands</tissue>
    </source>
</reference>
<feature type="chain" id="PRO_5007542768" evidence="1">
    <location>
        <begin position="17"/>
        <end position="79"/>
    </location>
</feature>
<sequence>MYTSLLMLTVALSARSTLLCSPCRGGSTTATMSSLSLRVCITSCMVSSARPSTKLALPMPLASAFRLAFSTARLHTSTP</sequence>
<dbReference type="EMBL" id="GEGO01002015">
    <property type="protein sequence ID" value="JAR93389.1"/>
    <property type="molecule type" value="Transcribed_RNA"/>
</dbReference>
<accession>A0A147BRM5</accession>
<dbReference type="AlphaFoldDB" id="A0A147BRM5"/>
<evidence type="ECO:0000256" key="1">
    <source>
        <dbReference type="SAM" id="SignalP"/>
    </source>
</evidence>
<proteinExistence type="predicted"/>
<organism evidence="2">
    <name type="scientific">Ixodes ricinus</name>
    <name type="common">Common tick</name>
    <name type="synonym">Acarus ricinus</name>
    <dbReference type="NCBI Taxonomy" id="34613"/>
    <lineage>
        <taxon>Eukaryota</taxon>
        <taxon>Metazoa</taxon>
        <taxon>Ecdysozoa</taxon>
        <taxon>Arthropoda</taxon>
        <taxon>Chelicerata</taxon>
        <taxon>Arachnida</taxon>
        <taxon>Acari</taxon>
        <taxon>Parasitiformes</taxon>
        <taxon>Ixodida</taxon>
        <taxon>Ixodoidea</taxon>
        <taxon>Ixodidae</taxon>
        <taxon>Ixodinae</taxon>
        <taxon>Ixodes</taxon>
    </lineage>
</organism>
<evidence type="ECO:0000313" key="2">
    <source>
        <dbReference type="EMBL" id="JAR93389.1"/>
    </source>
</evidence>
<protein>
    <submittedName>
        <fullName evidence="2">Putative secreted protein</fullName>
    </submittedName>
</protein>
<keyword evidence="1" id="KW-0732">Signal</keyword>
<feature type="signal peptide" evidence="1">
    <location>
        <begin position="1"/>
        <end position="16"/>
    </location>
</feature>
<name>A0A147BRM5_IXORI</name>